<organism evidence="1 2">
    <name type="scientific">Colletotrichum sojae</name>
    <dbReference type="NCBI Taxonomy" id="2175907"/>
    <lineage>
        <taxon>Eukaryota</taxon>
        <taxon>Fungi</taxon>
        <taxon>Dikarya</taxon>
        <taxon>Ascomycota</taxon>
        <taxon>Pezizomycotina</taxon>
        <taxon>Sordariomycetes</taxon>
        <taxon>Hypocreomycetidae</taxon>
        <taxon>Glomerellales</taxon>
        <taxon>Glomerellaceae</taxon>
        <taxon>Colletotrichum</taxon>
        <taxon>Colletotrichum orchidearum species complex</taxon>
    </lineage>
</organism>
<proteinExistence type="predicted"/>
<name>A0A8H6N265_9PEZI</name>
<dbReference type="Proteomes" id="UP000652219">
    <property type="component" value="Unassembled WGS sequence"/>
</dbReference>
<dbReference type="EMBL" id="WIGN01000020">
    <property type="protein sequence ID" value="KAF6817609.1"/>
    <property type="molecule type" value="Genomic_DNA"/>
</dbReference>
<reference evidence="1 2" key="1">
    <citation type="journal article" date="2020" name="Phytopathology">
        <title>Genome Sequence Resources of Colletotrichum truncatum, C. plurivorum, C. musicola, and C. sojae: Four Species Pathogenic to Soybean (Glycine max).</title>
        <authorList>
            <person name="Rogerio F."/>
            <person name="Boufleur T.R."/>
            <person name="Ciampi-Guillardi M."/>
            <person name="Sukno S.A."/>
            <person name="Thon M.R."/>
            <person name="Massola Junior N.S."/>
            <person name="Baroncelli R."/>
        </authorList>
    </citation>
    <scope>NUCLEOTIDE SEQUENCE [LARGE SCALE GENOMIC DNA]</scope>
    <source>
        <strain evidence="1 2">LFN0009</strain>
    </source>
</reference>
<evidence type="ECO:0000313" key="2">
    <source>
        <dbReference type="Proteomes" id="UP000652219"/>
    </source>
</evidence>
<comment type="caution">
    <text evidence="1">The sequence shown here is derived from an EMBL/GenBank/DDBJ whole genome shotgun (WGS) entry which is preliminary data.</text>
</comment>
<accession>A0A8H6N265</accession>
<gene>
    <name evidence="1" type="ORF">CSOJ01_02319</name>
</gene>
<dbReference type="AlphaFoldDB" id="A0A8H6N265"/>
<keyword evidence="2" id="KW-1185">Reference proteome</keyword>
<protein>
    <submittedName>
        <fullName evidence="1">Uncharacterized protein</fullName>
    </submittedName>
</protein>
<evidence type="ECO:0000313" key="1">
    <source>
        <dbReference type="EMBL" id="KAF6817609.1"/>
    </source>
</evidence>
<sequence length="271" mass="29270">MIRRKADEPGLLLRARASKRVKAGEARREACGMVPANIISQLLQVVARVSRWQIQREAGVAALSSETRGGRFCAVFSPARLVANNCLFVCCPDFRVQQVMGQGPGLGPEWELAADETADASPPLPTLPYPCARLGNRQRKNLEAQRAGETERVQTFCNGGGREQSALQVCMPSSNGTRAGWRGVVWRGVGAAGRVIDGRVDDTGYWRLETEESRLGDWSLLTLFSRWSAPSDPIQDDARGLAGYGRGRGCGCGRDRHIGLGVPVPGATALL</sequence>